<dbReference type="PANTHER" id="PTHR47843">
    <property type="entry name" value="BTB DOMAIN-CONTAINING PROTEIN-RELATED"/>
    <property type="match status" value="1"/>
</dbReference>
<protein>
    <recommendedName>
        <fullName evidence="2">BTB domain-containing protein</fullName>
    </recommendedName>
</protein>
<dbReference type="PANTHER" id="PTHR47843:SF2">
    <property type="entry name" value="BTB DOMAIN-CONTAINING PROTEIN"/>
    <property type="match status" value="1"/>
</dbReference>
<dbReference type="CDD" id="cd18186">
    <property type="entry name" value="BTB_POZ_ZBTB_KLHL-like"/>
    <property type="match status" value="1"/>
</dbReference>
<evidence type="ECO:0000313" key="4">
    <source>
        <dbReference type="Proteomes" id="UP000286921"/>
    </source>
</evidence>
<dbReference type="InterPro" id="IPR000210">
    <property type="entry name" value="BTB/POZ_dom"/>
</dbReference>
<dbReference type="EMBL" id="BDHI01000002">
    <property type="protein sequence ID" value="GCB20063.1"/>
    <property type="molecule type" value="Genomic_DNA"/>
</dbReference>
<proteinExistence type="predicted"/>
<dbReference type="InterPro" id="IPR011333">
    <property type="entry name" value="SKP1/BTB/POZ_sf"/>
</dbReference>
<organism evidence="3 4">
    <name type="scientific">Aspergillus awamori</name>
    <name type="common">Black koji mold</name>
    <dbReference type="NCBI Taxonomy" id="105351"/>
    <lineage>
        <taxon>Eukaryota</taxon>
        <taxon>Fungi</taxon>
        <taxon>Dikarya</taxon>
        <taxon>Ascomycota</taxon>
        <taxon>Pezizomycotina</taxon>
        <taxon>Eurotiomycetes</taxon>
        <taxon>Eurotiomycetidae</taxon>
        <taxon>Eurotiales</taxon>
        <taxon>Aspergillaceae</taxon>
        <taxon>Aspergillus</taxon>
    </lineage>
</organism>
<feature type="region of interest" description="Disordered" evidence="1">
    <location>
        <begin position="278"/>
        <end position="309"/>
    </location>
</feature>
<feature type="domain" description="BTB" evidence="2">
    <location>
        <begin position="62"/>
        <end position="131"/>
    </location>
</feature>
<name>A0A401KLB4_ASPAW</name>
<evidence type="ECO:0000259" key="2">
    <source>
        <dbReference type="PROSITE" id="PS50097"/>
    </source>
</evidence>
<gene>
    <name evidence="3" type="ORF">AAWM_02948</name>
</gene>
<comment type="caution">
    <text evidence="3">The sequence shown here is derived from an EMBL/GenBank/DDBJ whole genome shotgun (WGS) entry which is preliminary data.</text>
</comment>
<evidence type="ECO:0000313" key="3">
    <source>
        <dbReference type="EMBL" id="GCB20063.1"/>
    </source>
</evidence>
<dbReference type="Proteomes" id="UP000286921">
    <property type="component" value="Unassembled WGS sequence"/>
</dbReference>
<dbReference type="SUPFAM" id="SSF54695">
    <property type="entry name" value="POZ domain"/>
    <property type="match status" value="1"/>
</dbReference>
<accession>A0A401KLB4</accession>
<dbReference type="Gene3D" id="3.30.710.10">
    <property type="entry name" value="Potassium Channel Kv1.1, Chain A"/>
    <property type="match status" value="1"/>
</dbReference>
<evidence type="ECO:0000256" key="1">
    <source>
        <dbReference type="SAM" id="MobiDB-lite"/>
    </source>
</evidence>
<dbReference type="STRING" id="105351.A0A401KLB4"/>
<keyword evidence="4" id="KW-1185">Reference proteome</keyword>
<feature type="compositionally biased region" description="Basic and acidic residues" evidence="1">
    <location>
        <begin position="283"/>
        <end position="292"/>
    </location>
</feature>
<reference evidence="3 4" key="1">
    <citation type="submission" date="2016-09" db="EMBL/GenBank/DDBJ databases">
        <title>Aspergillus awamori IFM 58123T.</title>
        <authorList>
            <person name="Kusuya Y."/>
            <person name="Shimizu M."/>
            <person name="Takahashi H."/>
            <person name="Yaguchi T."/>
        </authorList>
    </citation>
    <scope>NUCLEOTIDE SEQUENCE [LARGE SCALE GENOMIC DNA]</scope>
    <source>
        <strain evidence="3 4">IFM 58123</strain>
    </source>
</reference>
<dbReference type="AlphaFoldDB" id="A0A401KLB4"/>
<dbReference type="PROSITE" id="PS50097">
    <property type="entry name" value="BTB"/>
    <property type="match status" value="1"/>
</dbReference>
<sequence length="346" mass="38714">MAGKKKRKQRPPQLLSPIVFSEIETLNEDLPPTSRQNSPLDETNSIMREARELPYFDFLDSDPVSLQVGQTGRSFRIHRTLLHSKSSPLIAALDSNLKEGQSGVYVFEDVAEGTIARFIEWAYRGDYPATISGTNIGQTPILLEGTETDIDEKPENTTPETDSTSENHPLLVHIRLYIFSETYLVPDLQQLAYEKLTACLTDLDKPNSLDTQLAVIDALRLSFPRLPQHDKLLDWLAQSFAQDETIFQLDEFYKEIVNDPAFSKAVVTSRLRNILRVTGGGSETKDDGEPSREQPFPVTQSEPTEDHNEGKCFKALSKEHSAANISCYLLLIGTARVVSPHRAPSS</sequence>